<evidence type="ECO:0000313" key="13">
    <source>
        <dbReference type="Proteomes" id="UP000274097"/>
    </source>
</evidence>
<feature type="region of interest" description="Disordered" evidence="8">
    <location>
        <begin position="1"/>
        <end position="118"/>
    </location>
</feature>
<evidence type="ECO:0000313" key="14">
    <source>
        <dbReference type="Proteomes" id="UP000278036"/>
    </source>
</evidence>
<keyword evidence="7" id="KW-0997">Cell inner membrane</keyword>
<dbReference type="PANTHER" id="PTHR30221:SF1">
    <property type="entry name" value="SMALL-CONDUCTANCE MECHANOSENSITIVE CHANNEL"/>
    <property type="match status" value="1"/>
</dbReference>
<dbReference type="GO" id="GO:0008381">
    <property type="term" value="F:mechanosensitive monoatomic ion channel activity"/>
    <property type="evidence" value="ECO:0007669"/>
    <property type="project" value="InterPro"/>
</dbReference>
<evidence type="ECO:0000313" key="12">
    <source>
        <dbReference type="EMBL" id="RMI16896.1"/>
    </source>
</evidence>
<name>A0A3A9JFR0_9PROT</name>
<proteinExistence type="inferred from homology"/>
<comment type="similarity">
    <text evidence="2 7">Belongs to the MscS (TC 1.A.23) family.</text>
</comment>
<feature type="compositionally biased region" description="Polar residues" evidence="8">
    <location>
        <begin position="48"/>
        <end position="60"/>
    </location>
</feature>
<dbReference type="Pfam" id="PF21082">
    <property type="entry name" value="MS_channel_3rd"/>
    <property type="match status" value="1"/>
</dbReference>
<evidence type="ECO:0000259" key="9">
    <source>
        <dbReference type="Pfam" id="PF00924"/>
    </source>
</evidence>
<feature type="domain" description="Mechanosensitive ion channel MscS" evidence="9">
    <location>
        <begin position="252"/>
        <end position="318"/>
    </location>
</feature>
<feature type="transmembrane region" description="Helical" evidence="7">
    <location>
        <begin position="167"/>
        <end position="188"/>
    </location>
</feature>
<keyword evidence="7" id="KW-0407">Ion channel</keyword>
<sequence length="441" mass="46999">MRPHLHVRHLPRRHRPLLDQGGLSLGPGPITHARCRRPAREYAPEPATRTSNIPPSSRSAKNGRVALPGGDEPWPSLSRSATSAGPLSPPRPAALKKSDVRNESSSRREPARAPVARRLSGTQAVQGLRRVAWPLAATLGSASLLIGKPLALHALDLPEPEPGGLQVVRLLLGASAYFAAAWLATRLAGIVLSRAGSGRRRSPKLLQDLLGAAVFGAAALATIALVFEGSALGAAAASGVIVAVLGFSLRGVMADIFAGIALGLERAYRIGDWITIEGGLGGRVVEINWRSTRIETLDRVQAVVPNGRIAQQRITNYSAPRANYRQQVRLTLDHALPAEEAKRLLAEAAATAPGVLPQPPPDVRLSAHEADGLVYMVRYWVPSFAQEMDCRDAVLTAVDRALRRRAVPAPHRRHRLRFDGPDGGAAAEALAMLRPSPDPGP</sequence>
<keyword evidence="4 7" id="KW-0812">Transmembrane</keyword>
<dbReference type="AlphaFoldDB" id="A0A3A9JFR0"/>
<evidence type="ECO:0000256" key="7">
    <source>
        <dbReference type="RuleBase" id="RU369025"/>
    </source>
</evidence>
<dbReference type="Gene3D" id="2.30.30.60">
    <property type="match status" value="1"/>
</dbReference>
<protein>
    <recommendedName>
        <fullName evidence="7">Small-conductance mechanosensitive channel</fullName>
    </recommendedName>
</protein>
<comment type="subcellular location">
    <subcellularLocation>
        <location evidence="7">Cell inner membrane</location>
        <topology evidence="7">Multi-pass membrane protein</topology>
    </subcellularLocation>
    <subcellularLocation>
        <location evidence="1">Cell membrane</location>
        <topology evidence="1">Multi-pass membrane protein</topology>
    </subcellularLocation>
</comment>
<dbReference type="SUPFAM" id="SSF82689">
    <property type="entry name" value="Mechanosensitive channel protein MscS (YggB), C-terminal domain"/>
    <property type="match status" value="1"/>
</dbReference>
<dbReference type="InterPro" id="IPR010920">
    <property type="entry name" value="LSM_dom_sf"/>
</dbReference>
<dbReference type="InterPro" id="IPR011066">
    <property type="entry name" value="MscS_channel_C_sf"/>
</dbReference>
<keyword evidence="7" id="KW-0406">Ion transport</keyword>
<dbReference type="EMBL" id="RAQU01000091">
    <property type="protein sequence ID" value="RKK03345.1"/>
    <property type="molecule type" value="Genomic_DNA"/>
</dbReference>
<comment type="subunit">
    <text evidence="7">Homoheptamer.</text>
</comment>
<keyword evidence="6 7" id="KW-0472">Membrane</keyword>
<dbReference type="Proteomes" id="UP000278036">
    <property type="component" value="Unassembled WGS sequence"/>
</dbReference>
<feature type="compositionally biased region" description="Basic and acidic residues" evidence="8">
    <location>
        <begin position="96"/>
        <end position="111"/>
    </location>
</feature>
<evidence type="ECO:0000256" key="8">
    <source>
        <dbReference type="SAM" id="MobiDB-lite"/>
    </source>
</evidence>
<evidence type="ECO:0000313" key="11">
    <source>
        <dbReference type="EMBL" id="RKK03345.1"/>
    </source>
</evidence>
<comment type="caution">
    <text evidence="11">The sequence shown here is derived from an EMBL/GenBank/DDBJ whole genome shotgun (WGS) entry which is preliminary data.</text>
</comment>
<feature type="domain" description="Mechanosensitive ion channel MscS C-terminal" evidence="10">
    <location>
        <begin position="337"/>
        <end position="404"/>
    </location>
</feature>
<dbReference type="InParanoid" id="A0A3A9JFR0"/>
<dbReference type="InterPro" id="IPR049278">
    <property type="entry name" value="MS_channel_C"/>
</dbReference>
<dbReference type="EMBL" id="RFLX01000047">
    <property type="protein sequence ID" value="RMI16896.1"/>
    <property type="molecule type" value="Genomic_DNA"/>
</dbReference>
<dbReference type="GO" id="GO:0005886">
    <property type="term" value="C:plasma membrane"/>
    <property type="evidence" value="ECO:0007669"/>
    <property type="project" value="UniProtKB-SubCell"/>
</dbReference>
<dbReference type="PANTHER" id="PTHR30221">
    <property type="entry name" value="SMALL-CONDUCTANCE MECHANOSENSITIVE CHANNEL"/>
    <property type="match status" value="1"/>
</dbReference>
<gene>
    <name evidence="11" type="ORF">D6Z83_14990</name>
    <name evidence="12" type="ORF">EBE87_24990</name>
</gene>
<organism evidence="11 14">
    <name type="scientific">Teichococcus wenyumeiae</name>
    <dbReference type="NCBI Taxonomy" id="2478470"/>
    <lineage>
        <taxon>Bacteria</taxon>
        <taxon>Pseudomonadati</taxon>
        <taxon>Pseudomonadota</taxon>
        <taxon>Alphaproteobacteria</taxon>
        <taxon>Acetobacterales</taxon>
        <taxon>Roseomonadaceae</taxon>
        <taxon>Roseomonas</taxon>
    </lineage>
</organism>
<evidence type="ECO:0000256" key="6">
    <source>
        <dbReference type="ARBA" id="ARBA00023136"/>
    </source>
</evidence>
<feature type="compositionally biased region" description="Basic residues" evidence="8">
    <location>
        <begin position="1"/>
        <end position="15"/>
    </location>
</feature>
<dbReference type="InterPro" id="IPR045275">
    <property type="entry name" value="MscS_archaea/bacteria_type"/>
</dbReference>
<feature type="transmembrane region" description="Helical" evidence="7">
    <location>
        <begin position="127"/>
        <end position="147"/>
    </location>
</feature>
<keyword evidence="3" id="KW-1003">Cell membrane</keyword>
<dbReference type="Gene3D" id="3.30.70.100">
    <property type="match status" value="1"/>
</dbReference>
<keyword evidence="13" id="KW-1185">Reference proteome</keyword>
<evidence type="ECO:0000256" key="2">
    <source>
        <dbReference type="ARBA" id="ARBA00008017"/>
    </source>
</evidence>
<evidence type="ECO:0000259" key="10">
    <source>
        <dbReference type="Pfam" id="PF21082"/>
    </source>
</evidence>
<keyword evidence="5 7" id="KW-1133">Transmembrane helix</keyword>
<feature type="transmembrane region" description="Helical" evidence="7">
    <location>
        <begin position="209"/>
        <end position="227"/>
    </location>
</feature>
<evidence type="ECO:0000256" key="5">
    <source>
        <dbReference type="ARBA" id="ARBA00022989"/>
    </source>
</evidence>
<dbReference type="InterPro" id="IPR006685">
    <property type="entry name" value="MscS_channel_2nd"/>
</dbReference>
<dbReference type="SUPFAM" id="SSF50182">
    <property type="entry name" value="Sm-like ribonucleoproteins"/>
    <property type="match status" value="1"/>
</dbReference>
<accession>A0A3A9JFR0</accession>
<dbReference type="Proteomes" id="UP000274097">
    <property type="component" value="Unassembled WGS sequence"/>
</dbReference>
<evidence type="ECO:0000256" key="1">
    <source>
        <dbReference type="ARBA" id="ARBA00004651"/>
    </source>
</evidence>
<feature type="transmembrane region" description="Helical" evidence="7">
    <location>
        <begin position="239"/>
        <end position="264"/>
    </location>
</feature>
<reference evidence="11 14" key="1">
    <citation type="submission" date="2018-09" db="EMBL/GenBank/DDBJ databases">
        <title>Roseomonas sp. nov., isolated from feces of Tibetan antelopes in the Qinghai-Tibet plateau, China.</title>
        <authorList>
            <person name="Tian Z."/>
        </authorList>
    </citation>
    <scope>NUCLEOTIDE SEQUENCE [LARGE SCALE GENOMIC DNA]</scope>
    <source>
        <strain evidence="12 13">Z23</strain>
        <strain evidence="11 14">Z24</strain>
    </source>
</reference>
<evidence type="ECO:0000256" key="4">
    <source>
        <dbReference type="ARBA" id="ARBA00022692"/>
    </source>
</evidence>
<dbReference type="Pfam" id="PF00924">
    <property type="entry name" value="MS_channel_2nd"/>
    <property type="match status" value="1"/>
</dbReference>
<dbReference type="InterPro" id="IPR023408">
    <property type="entry name" value="MscS_beta-dom_sf"/>
</dbReference>
<evidence type="ECO:0000256" key="3">
    <source>
        <dbReference type="ARBA" id="ARBA00022475"/>
    </source>
</evidence>
<keyword evidence="7" id="KW-0813">Transport</keyword>
<comment type="function">
    <text evidence="7">Mechanosensitive channel that participates in the regulation of osmotic pressure changes within the cell, opening in response to stretch forces in the membrane lipid bilayer, without the need for other proteins. Contributes to normal resistance to hypoosmotic shock. Forms an ion channel of 1.0 nanosiemens conductance with a slight preference for anions.</text>
</comment>